<name>A0A671LGW1_9TELE</name>
<organism evidence="3 4">
    <name type="scientific">Sinocyclocheilus anshuiensis</name>
    <dbReference type="NCBI Taxonomy" id="1608454"/>
    <lineage>
        <taxon>Eukaryota</taxon>
        <taxon>Metazoa</taxon>
        <taxon>Chordata</taxon>
        <taxon>Craniata</taxon>
        <taxon>Vertebrata</taxon>
        <taxon>Euteleostomi</taxon>
        <taxon>Actinopterygii</taxon>
        <taxon>Neopterygii</taxon>
        <taxon>Teleostei</taxon>
        <taxon>Ostariophysi</taxon>
        <taxon>Cypriniformes</taxon>
        <taxon>Cyprinidae</taxon>
        <taxon>Cyprininae</taxon>
        <taxon>Sinocyclocheilus</taxon>
    </lineage>
</organism>
<reference evidence="3" key="2">
    <citation type="submission" date="2025-09" db="UniProtKB">
        <authorList>
            <consortium name="Ensembl"/>
        </authorList>
    </citation>
    <scope>IDENTIFICATION</scope>
</reference>
<dbReference type="Proteomes" id="UP000472260">
    <property type="component" value="Unassembled WGS sequence"/>
</dbReference>
<dbReference type="OrthoDB" id="10050218at2759"/>
<dbReference type="GeneID" id="107663059"/>
<reference evidence="3" key="1">
    <citation type="submission" date="2025-08" db="UniProtKB">
        <authorList>
            <consortium name="Ensembl"/>
        </authorList>
    </citation>
    <scope>IDENTIFICATION</scope>
</reference>
<feature type="compositionally biased region" description="Polar residues" evidence="2">
    <location>
        <begin position="17"/>
        <end position="36"/>
    </location>
</feature>
<dbReference type="RefSeq" id="XP_016308697.1">
    <property type="nucleotide sequence ID" value="XM_016453211.1"/>
</dbReference>
<keyword evidence="4" id="KW-1185">Reference proteome</keyword>
<dbReference type="KEGG" id="sanh:107663059"/>
<accession>A0A671LGW1</accession>
<proteinExistence type="predicted"/>
<feature type="coiled-coil region" evidence="1">
    <location>
        <begin position="182"/>
        <end position="216"/>
    </location>
</feature>
<feature type="compositionally biased region" description="Polar residues" evidence="2">
    <location>
        <begin position="52"/>
        <end position="70"/>
    </location>
</feature>
<sequence>MASKKPLNIRKVEKTASSDSKNLSTENEASSGNNSGARRKTKASGTIVKSRYMQTETKAPAKSSVQQQSMLMPPRPSSPRVSNPRKPRESVPSRRTISSLTDNDSALVTSILESSNVGGNVFQSTVLDGHCIRPDFDVSVIKDKVVLLSTADPKDEERDMAMETFLLAFLTAKIEHNTRKMREEAERNILAVMEKEQQLSAQVNRKKRQYLLLEKQKQLNSLLDLQIEALGPVAAAANTFAEEYKSFATAIDATRHKLPVKNVDIGEDAGQFLDKAVECLNQSAQVLQHYTKDMPTDCEASTECLREMNNTANEISQQLTRTFSDLLEVSSLESRETVLIQQSLEEDRIGQSTAQTLFCPSTS</sequence>
<gene>
    <name evidence="3" type="primary">LOC107663059</name>
</gene>
<protein>
    <submittedName>
        <fullName evidence="3">HAUS augmin-like complex subunit 8</fullName>
    </submittedName>
</protein>
<feature type="region of interest" description="Disordered" evidence="2">
    <location>
        <begin position="1"/>
        <end position="99"/>
    </location>
</feature>
<dbReference type="AlphaFoldDB" id="A0A671LGW1"/>
<evidence type="ECO:0000256" key="2">
    <source>
        <dbReference type="SAM" id="MobiDB-lite"/>
    </source>
</evidence>
<evidence type="ECO:0000313" key="3">
    <source>
        <dbReference type="Ensembl" id="ENSSANP00000018425.1"/>
    </source>
</evidence>
<keyword evidence="1" id="KW-0175">Coiled coil</keyword>
<evidence type="ECO:0000256" key="1">
    <source>
        <dbReference type="SAM" id="Coils"/>
    </source>
</evidence>
<dbReference type="Ensembl" id="ENSSANT00000019659.1">
    <property type="protein sequence ID" value="ENSSANP00000018425.1"/>
    <property type="gene ID" value="ENSSANG00000009662.1"/>
</dbReference>
<evidence type="ECO:0000313" key="4">
    <source>
        <dbReference type="Proteomes" id="UP000472260"/>
    </source>
</evidence>